<dbReference type="KEGG" id="ggr:HKW67_18075"/>
<gene>
    <name evidence="2" type="ORF">HKW67_18075</name>
</gene>
<organism evidence="2 3">
    <name type="scientific">Gemmatimonas groenlandica</name>
    <dbReference type="NCBI Taxonomy" id="2732249"/>
    <lineage>
        <taxon>Bacteria</taxon>
        <taxon>Pseudomonadati</taxon>
        <taxon>Gemmatimonadota</taxon>
        <taxon>Gemmatimonadia</taxon>
        <taxon>Gemmatimonadales</taxon>
        <taxon>Gemmatimonadaceae</taxon>
        <taxon>Gemmatimonas</taxon>
    </lineage>
</organism>
<dbReference type="Pfam" id="PF11138">
    <property type="entry name" value="DUF2911"/>
    <property type="match status" value="1"/>
</dbReference>
<protein>
    <submittedName>
        <fullName evidence="2">DUF2911 domain-containing protein</fullName>
    </submittedName>
</protein>
<feature type="signal peptide" evidence="1">
    <location>
        <begin position="1"/>
        <end position="22"/>
    </location>
</feature>
<dbReference type="Proteomes" id="UP000500938">
    <property type="component" value="Chromosome"/>
</dbReference>
<name>A0A6M4IQT4_9BACT</name>
<keyword evidence="3" id="KW-1185">Reference proteome</keyword>
<dbReference type="EMBL" id="CP053085">
    <property type="protein sequence ID" value="QJR37284.1"/>
    <property type="molecule type" value="Genomic_DNA"/>
</dbReference>
<evidence type="ECO:0000313" key="2">
    <source>
        <dbReference type="EMBL" id="QJR37284.1"/>
    </source>
</evidence>
<sequence>MKHLLPALALSSLLTAPLAAQAGARRAAPSTRAIAEVSLTLVDTAAQRAAGKAAVMRIDYGQPHLRGRHINTDSLVPFGTVWRLGANGATLFTTDVDLTIGGKDVPKGRYIAQLLPARTGWTLILQAETTGAASVNPTAYDAKKDVARIDLRQGAIATPLESLSIWLVPSTAPGAQRGDLRIGWDTVMLTAEWVVR</sequence>
<dbReference type="RefSeq" id="WP_171226718.1">
    <property type="nucleotide sequence ID" value="NZ_CP053085.1"/>
</dbReference>
<keyword evidence="1" id="KW-0732">Signal</keyword>
<feature type="chain" id="PRO_5026769287" evidence="1">
    <location>
        <begin position="23"/>
        <end position="196"/>
    </location>
</feature>
<proteinExistence type="predicted"/>
<evidence type="ECO:0000256" key="1">
    <source>
        <dbReference type="SAM" id="SignalP"/>
    </source>
</evidence>
<reference evidence="2 3" key="1">
    <citation type="submission" date="2020-05" db="EMBL/GenBank/DDBJ databases">
        <title>Complete genome sequence of Gemmatimonas greenlandica TET16.</title>
        <authorList>
            <person name="Zeng Y."/>
        </authorList>
    </citation>
    <scope>NUCLEOTIDE SEQUENCE [LARGE SCALE GENOMIC DNA]</scope>
    <source>
        <strain evidence="2 3">TET16</strain>
    </source>
</reference>
<evidence type="ECO:0000313" key="3">
    <source>
        <dbReference type="Proteomes" id="UP000500938"/>
    </source>
</evidence>
<dbReference type="InterPro" id="IPR021314">
    <property type="entry name" value="DUF2911"/>
</dbReference>
<accession>A0A6M4IQT4</accession>
<dbReference type="AlphaFoldDB" id="A0A6M4IQT4"/>